<evidence type="ECO:0000256" key="2">
    <source>
        <dbReference type="ARBA" id="ARBA00023004"/>
    </source>
</evidence>
<dbReference type="PROSITE" id="PS00198">
    <property type="entry name" value="4FE4S_FER_1"/>
    <property type="match status" value="1"/>
</dbReference>
<protein>
    <submittedName>
        <fullName evidence="5">Iron hydrogenase</fullName>
    </submittedName>
</protein>
<reference evidence="5 6" key="1">
    <citation type="submission" date="2014-01" db="EMBL/GenBank/DDBJ databases">
        <title>Plasmidome dynamics in the species complex Clostridium novyi sensu lato converts strains of independent lineages into distinctly different pathogens.</title>
        <authorList>
            <person name="Skarin H."/>
            <person name="Segerman B."/>
        </authorList>
    </citation>
    <scope>NUCLEOTIDE SEQUENCE [LARGE SCALE GENOMIC DNA]</scope>
    <source>
        <strain evidence="5 6">DC5</strain>
    </source>
</reference>
<organism evidence="5 6">
    <name type="scientific">Clostridium botulinum C/D str. DC5</name>
    <dbReference type="NCBI Taxonomy" id="1443128"/>
    <lineage>
        <taxon>Bacteria</taxon>
        <taxon>Bacillati</taxon>
        <taxon>Bacillota</taxon>
        <taxon>Clostridia</taxon>
        <taxon>Eubacteriales</taxon>
        <taxon>Clostridiaceae</taxon>
        <taxon>Clostridium</taxon>
    </lineage>
</organism>
<dbReference type="InterPro" id="IPR017900">
    <property type="entry name" value="4Fe4S_Fe_S_CS"/>
</dbReference>
<evidence type="ECO:0000313" key="6">
    <source>
        <dbReference type="Proteomes" id="UP000030014"/>
    </source>
</evidence>
<dbReference type="Pfam" id="PF02906">
    <property type="entry name" value="Fe_hyd_lg_C"/>
    <property type="match status" value="1"/>
</dbReference>
<keyword evidence="1" id="KW-0479">Metal-binding</keyword>
<dbReference type="PROSITE" id="PS51379">
    <property type="entry name" value="4FE4S_FER_2"/>
    <property type="match status" value="1"/>
</dbReference>
<dbReference type="Proteomes" id="UP000030014">
    <property type="component" value="Unassembled WGS sequence"/>
</dbReference>
<dbReference type="Gene3D" id="3.30.70.20">
    <property type="match status" value="1"/>
</dbReference>
<sequence length="448" mass="49495">MNNNFDLLFKKLIKAYYDNNFEDTITNILSDKNADKEYLSKVISSLCGVNLDFDDNFIINLKKAIGNYEIRHKIVHKVHDCSMDCSDTGELTLCQKSCPFDAILVDKNTNSTYISLDKCTDCGFCVNACPTGSILDKIEFIPLIDLLNKGETVIAAVAPSIIGQFGDDVTMNQLRSAFKKLGFTDMVEVAFFADMLTIKEAVEFDHNVNSIDDFMISSCCCPMWLAMLKKSFHELLPHVSPSVSPMIAAGKVLKKINPKCKVVFIGPCIAKKSEAKEKDIAGIIDYVLTYKELKDIFDSLNIAPKALTEDNTIEYSSKQGLIYGFAGGVSKAICDCIANLFPEKSDLLKSVKASGVKECRETLNLLKDGDLDANFVEGMGCIGGCVGGPGTLISKEDGKNSLSNLADISDISISTQNHWMKNILNKIDINSLEDFKDKDKTDIFHRNF</sequence>
<gene>
    <name evidence="5" type="ORF">Z955_13590</name>
</gene>
<dbReference type="Gene3D" id="3.40.950.10">
    <property type="entry name" value="Fe-only Hydrogenase (Larger Subunit), Chain L, domain 3"/>
    <property type="match status" value="1"/>
</dbReference>
<keyword evidence="3" id="KW-0411">Iron-sulfur</keyword>
<evidence type="ECO:0000313" key="5">
    <source>
        <dbReference type="EMBL" id="KGM96035.1"/>
    </source>
</evidence>
<proteinExistence type="predicted"/>
<dbReference type="SUPFAM" id="SSF53920">
    <property type="entry name" value="Fe-only hydrogenase"/>
    <property type="match status" value="1"/>
</dbReference>
<accession>A0A0A0I8P8</accession>
<dbReference type="InterPro" id="IPR004108">
    <property type="entry name" value="Fe_hydrogenase_lsu_C"/>
</dbReference>
<dbReference type="PANTHER" id="PTHR11615">
    <property type="entry name" value="NITRATE, FORMATE, IRON DEHYDROGENASE"/>
    <property type="match status" value="1"/>
</dbReference>
<dbReference type="RefSeq" id="WP_039256813.1">
    <property type="nucleotide sequence ID" value="NZ_JDRY01000087.1"/>
</dbReference>
<dbReference type="InterPro" id="IPR009016">
    <property type="entry name" value="Fe_hydrogenase"/>
</dbReference>
<dbReference type="AlphaFoldDB" id="A0A0A0I8P8"/>
<dbReference type="Pfam" id="PF00037">
    <property type="entry name" value="Fer4"/>
    <property type="match status" value="1"/>
</dbReference>
<dbReference type="InterPro" id="IPR017896">
    <property type="entry name" value="4Fe4S_Fe-S-bd"/>
</dbReference>
<dbReference type="GO" id="GO:0046872">
    <property type="term" value="F:metal ion binding"/>
    <property type="evidence" value="ECO:0007669"/>
    <property type="project" value="UniProtKB-KW"/>
</dbReference>
<comment type="caution">
    <text evidence="5">The sequence shown here is derived from an EMBL/GenBank/DDBJ whole genome shotgun (WGS) entry which is preliminary data.</text>
</comment>
<dbReference type="SUPFAM" id="SSF54862">
    <property type="entry name" value="4Fe-4S ferredoxins"/>
    <property type="match status" value="1"/>
</dbReference>
<dbReference type="GO" id="GO:0051536">
    <property type="term" value="F:iron-sulfur cluster binding"/>
    <property type="evidence" value="ECO:0007669"/>
    <property type="project" value="UniProtKB-KW"/>
</dbReference>
<name>A0A0A0I8P8_CLOBO</name>
<keyword evidence="2" id="KW-0408">Iron</keyword>
<evidence type="ECO:0000259" key="4">
    <source>
        <dbReference type="PROSITE" id="PS51379"/>
    </source>
</evidence>
<evidence type="ECO:0000256" key="1">
    <source>
        <dbReference type="ARBA" id="ARBA00022723"/>
    </source>
</evidence>
<dbReference type="InterPro" id="IPR050340">
    <property type="entry name" value="Cytosolic_Fe-S_CAF"/>
</dbReference>
<dbReference type="EMBL" id="JDRY01000087">
    <property type="protein sequence ID" value="KGM96035.1"/>
    <property type="molecule type" value="Genomic_DNA"/>
</dbReference>
<evidence type="ECO:0000256" key="3">
    <source>
        <dbReference type="ARBA" id="ARBA00023014"/>
    </source>
</evidence>
<feature type="domain" description="4Fe-4S ferredoxin-type" evidence="4">
    <location>
        <begin position="110"/>
        <end position="140"/>
    </location>
</feature>